<dbReference type="InterPro" id="IPR052337">
    <property type="entry name" value="SAT4-like"/>
</dbReference>
<feature type="compositionally biased region" description="Basic and acidic residues" evidence="10">
    <location>
        <begin position="650"/>
        <end position="663"/>
    </location>
</feature>
<reference evidence="13 14" key="1">
    <citation type="submission" date="2024-02" db="EMBL/GenBank/DDBJ databases">
        <title>De novo assembly and annotation of 12 fungi associated with fruit tree decline syndrome in Ontario, Canada.</title>
        <authorList>
            <person name="Sulman M."/>
            <person name="Ellouze W."/>
            <person name="Ilyukhin E."/>
        </authorList>
    </citation>
    <scope>NUCLEOTIDE SEQUENCE [LARGE SCALE GENOMIC DNA]</scope>
    <source>
        <strain evidence="13 14">M97-236</strain>
    </source>
</reference>
<feature type="compositionally biased region" description="Low complexity" evidence="10">
    <location>
        <begin position="420"/>
        <end position="434"/>
    </location>
</feature>
<comment type="similarity">
    <text evidence="8">Belongs to the SAT4 family.</text>
</comment>
<evidence type="ECO:0000256" key="5">
    <source>
        <dbReference type="ARBA" id="ARBA00022912"/>
    </source>
</evidence>
<comment type="similarity">
    <text evidence="9">Belongs to the PP2C family.</text>
</comment>
<evidence type="ECO:0000256" key="8">
    <source>
        <dbReference type="ARBA" id="ARBA00038359"/>
    </source>
</evidence>
<dbReference type="InterPro" id="IPR001932">
    <property type="entry name" value="PPM-type_phosphatase-like_dom"/>
</dbReference>
<accession>A0ABR3R1K9</accession>
<dbReference type="SMART" id="SM00332">
    <property type="entry name" value="PP2Cc"/>
    <property type="match status" value="1"/>
</dbReference>
<evidence type="ECO:0000313" key="14">
    <source>
        <dbReference type="Proteomes" id="UP001521222"/>
    </source>
</evidence>
<keyword evidence="2 11" id="KW-0812">Transmembrane</keyword>
<dbReference type="Gene3D" id="3.60.40.10">
    <property type="entry name" value="PPM-type phosphatase domain"/>
    <property type="match status" value="2"/>
</dbReference>
<feature type="region of interest" description="Disordered" evidence="10">
    <location>
        <begin position="604"/>
        <end position="677"/>
    </location>
</feature>
<comment type="caution">
    <text evidence="13">The sequence shown here is derived from an EMBL/GenBank/DDBJ whole genome shotgun (WGS) entry which is preliminary data.</text>
</comment>
<evidence type="ECO:0000256" key="7">
    <source>
        <dbReference type="ARBA" id="ARBA00023136"/>
    </source>
</evidence>
<evidence type="ECO:0000259" key="12">
    <source>
        <dbReference type="PROSITE" id="PS51746"/>
    </source>
</evidence>
<dbReference type="PROSITE" id="PS51746">
    <property type="entry name" value="PPM_2"/>
    <property type="match status" value="1"/>
</dbReference>
<dbReference type="PANTHER" id="PTHR33048:SF96">
    <property type="entry name" value="INTEGRAL MEMBRANE PROTEIN"/>
    <property type="match status" value="1"/>
</dbReference>
<feature type="region of interest" description="Disordered" evidence="10">
    <location>
        <begin position="416"/>
        <end position="435"/>
    </location>
</feature>
<keyword evidence="7 11" id="KW-0472">Membrane</keyword>
<dbReference type="SUPFAM" id="SSF81606">
    <property type="entry name" value="PP2C-like"/>
    <property type="match status" value="1"/>
</dbReference>
<comment type="subcellular location">
    <subcellularLocation>
        <location evidence="1">Membrane</location>
        <topology evidence="1">Multi-pass membrane protein</topology>
    </subcellularLocation>
</comment>
<dbReference type="PANTHER" id="PTHR33048">
    <property type="entry name" value="PTH11-LIKE INTEGRAL MEMBRANE PROTEIN (AFU_ORTHOLOGUE AFUA_5G11245)"/>
    <property type="match status" value="1"/>
</dbReference>
<feature type="compositionally biased region" description="Basic and acidic residues" evidence="10">
    <location>
        <begin position="466"/>
        <end position="480"/>
    </location>
</feature>
<keyword evidence="14" id="KW-1185">Reference proteome</keyword>
<feature type="region of interest" description="Disordered" evidence="10">
    <location>
        <begin position="343"/>
        <end position="369"/>
    </location>
</feature>
<dbReference type="Proteomes" id="UP001521222">
    <property type="component" value="Unassembled WGS sequence"/>
</dbReference>
<evidence type="ECO:0000256" key="11">
    <source>
        <dbReference type="SAM" id="Phobius"/>
    </source>
</evidence>
<evidence type="ECO:0000256" key="3">
    <source>
        <dbReference type="ARBA" id="ARBA00022723"/>
    </source>
</evidence>
<feature type="domain" description="PPM-type phosphatase" evidence="12">
    <location>
        <begin position="506"/>
        <end position="977"/>
    </location>
</feature>
<dbReference type="PROSITE" id="PS01032">
    <property type="entry name" value="PPM_1"/>
    <property type="match status" value="1"/>
</dbReference>
<evidence type="ECO:0000256" key="2">
    <source>
        <dbReference type="ARBA" id="ARBA00022692"/>
    </source>
</evidence>
<feature type="transmembrane region" description="Helical" evidence="11">
    <location>
        <begin position="210"/>
        <end position="230"/>
    </location>
</feature>
<organism evidence="13 14">
    <name type="scientific">Nothophoma quercina</name>
    <dbReference type="NCBI Taxonomy" id="749835"/>
    <lineage>
        <taxon>Eukaryota</taxon>
        <taxon>Fungi</taxon>
        <taxon>Dikarya</taxon>
        <taxon>Ascomycota</taxon>
        <taxon>Pezizomycotina</taxon>
        <taxon>Dothideomycetes</taxon>
        <taxon>Pleosporomycetidae</taxon>
        <taxon>Pleosporales</taxon>
        <taxon>Pleosporineae</taxon>
        <taxon>Didymellaceae</taxon>
        <taxon>Nothophoma</taxon>
    </lineage>
</organism>
<gene>
    <name evidence="13" type="primary">PTC6</name>
    <name evidence="13" type="ORF">SLS59_006976</name>
</gene>
<dbReference type="InterPro" id="IPR049326">
    <property type="entry name" value="Rhodopsin_dom_fungi"/>
</dbReference>
<dbReference type="InterPro" id="IPR000222">
    <property type="entry name" value="PP2C_BS"/>
</dbReference>
<sequence>MASTANIQELITLGKVVFALSITLVIWAWLAVGLRLWVRFRITKSQGWDDAAMVATLLLFTTYCAFILTITMRSAGGALFSKEERYLSLVYVQLSEVFYVLTTTLLKISLGLFFLRVLTKRWQTVIFHTILGVSAAYGLFYVFTTIFVCGDPLKIADTLVGSKKCLPAGFILATGYLYGIINVIADWTFVLIPIAILVDSDIDRRSKISVSIVMGLGAIGSVSSILRMVYLKGLLFSSHGAGLSPNAVKATIWATAEPGTGIIAASIALLRPLIRKLASDTQERISSFNSSRKASLPGSSLKSTIKSFHTTKTSKDTDSDSIIALTTIETSKTYVNGNENQKTTKVDKWNRESTYGGGKDDDPWSPTVTTGKASVQKVINVQMQHNASFAARDSMWKPSVRLSTATGRPPVACLTCNRAPSNPSSSPSSSIGPPARQRRCFHEYFVTHIPSSSLHPDSGPKLNHKLPRDKSTPHNAKGDSRSPAAVVGANRDMTVVRIPLKSAKHHFGVSLSRGSRPYNEDAFQAGTIEVPAFAKRRPMSLTRKGGAANEVTPADSASGDPQVFYFGVFDGHGGAVCSGFLREQLHDYLEKATQQFELQSSLRRAGPSLPGSIQDPPAGPKNQHTKDKESLEAIQTHTPPGIEKMQPPNGKDRGDLPSKERDGSIPGDPPIPQSDSIRKAEQMERELVKNWKELVGGYFRRFKPEHFSMSAGGRGHPHEKEVITKRNTPSSTIANETIEGVGIETVLEYAFLKADYDFVAAQVGKKEEDPVRADKAINDDDILGKPSRAGQNIGGTKRFKGGSTCSVAMISTPTPSPFWHPSSPSSLITAHVGDTRILLCNTATGLAVPLTSNHHPSLPEEATRLRRFAAAFVTDSFGEERISGLANTRAFGDMSSKRIGVSAEPEIRRMELSPAEYSFMVLCSDGVCGHLSDQEIVDIVKEAKTPDQAARDLTSFAVETANGSEGADNATGLVVRLGGWERRGEGGLGSLGTKEMRDWRKEEANDPRRGRT</sequence>
<name>A0ABR3R1K9_9PLEO</name>
<feature type="transmembrane region" description="Helical" evidence="11">
    <location>
        <begin position="97"/>
        <end position="118"/>
    </location>
</feature>
<dbReference type="InterPro" id="IPR036457">
    <property type="entry name" value="PPM-type-like_dom_sf"/>
</dbReference>
<feature type="compositionally biased region" description="Basic and acidic residues" evidence="10">
    <location>
        <begin position="994"/>
        <end position="1012"/>
    </location>
</feature>
<protein>
    <submittedName>
        <fullName evidence="13">Protein phosphatase 2C 6</fullName>
    </submittedName>
</protein>
<evidence type="ECO:0000256" key="9">
    <source>
        <dbReference type="RuleBase" id="RU003465"/>
    </source>
</evidence>
<dbReference type="CDD" id="cd00143">
    <property type="entry name" value="PP2Cc"/>
    <property type="match status" value="1"/>
</dbReference>
<evidence type="ECO:0000256" key="10">
    <source>
        <dbReference type="SAM" id="MobiDB-lite"/>
    </source>
</evidence>
<keyword evidence="3" id="KW-0479">Metal-binding</keyword>
<evidence type="ECO:0000256" key="4">
    <source>
        <dbReference type="ARBA" id="ARBA00022801"/>
    </source>
</evidence>
<feature type="transmembrane region" description="Helical" evidence="11">
    <location>
        <begin position="125"/>
        <end position="148"/>
    </location>
</feature>
<proteinExistence type="inferred from homology"/>
<keyword evidence="5 9" id="KW-0904">Protein phosphatase</keyword>
<evidence type="ECO:0000313" key="13">
    <source>
        <dbReference type="EMBL" id="KAL1598292.1"/>
    </source>
</evidence>
<dbReference type="EMBL" id="JAKIXB020000023">
    <property type="protein sequence ID" value="KAL1598292.1"/>
    <property type="molecule type" value="Genomic_DNA"/>
</dbReference>
<keyword evidence="6 11" id="KW-1133">Transmembrane helix</keyword>
<feature type="transmembrane region" description="Helical" evidence="11">
    <location>
        <begin position="16"/>
        <end position="38"/>
    </location>
</feature>
<feature type="transmembrane region" description="Helical" evidence="11">
    <location>
        <begin position="168"/>
        <end position="198"/>
    </location>
</feature>
<feature type="transmembrane region" description="Helical" evidence="11">
    <location>
        <begin position="50"/>
        <end position="72"/>
    </location>
</feature>
<keyword evidence="4 9" id="KW-0378">Hydrolase</keyword>
<dbReference type="Pfam" id="PF00481">
    <property type="entry name" value="PP2C"/>
    <property type="match status" value="1"/>
</dbReference>
<evidence type="ECO:0000256" key="6">
    <source>
        <dbReference type="ARBA" id="ARBA00022989"/>
    </source>
</evidence>
<dbReference type="Pfam" id="PF20684">
    <property type="entry name" value="Fung_rhodopsin"/>
    <property type="match status" value="1"/>
</dbReference>
<feature type="region of interest" description="Disordered" evidence="10">
    <location>
        <begin position="451"/>
        <end position="485"/>
    </location>
</feature>
<evidence type="ECO:0000256" key="1">
    <source>
        <dbReference type="ARBA" id="ARBA00004141"/>
    </source>
</evidence>
<feature type="region of interest" description="Disordered" evidence="10">
    <location>
        <begin position="983"/>
        <end position="1012"/>
    </location>
</feature>